<dbReference type="PROSITE" id="PS50887">
    <property type="entry name" value="GGDEF"/>
    <property type="match status" value="1"/>
</dbReference>
<feature type="domain" description="Response regulatory" evidence="6">
    <location>
        <begin position="128"/>
        <end position="243"/>
    </location>
</feature>
<feature type="modified residue" description="4-aspartylphosphate" evidence="5">
    <location>
        <position position="301"/>
    </location>
</feature>
<evidence type="ECO:0000256" key="5">
    <source>
        <dbReference type="PROSITE-ProRule" id="PRU00169"/>
    </source>
</evidence>
<dbReference type="InterPro" id="IPR001789">
    <property type="entry name" value="Sig_transdc_resp-reg_receiver"/>
</dbReference>
<reference evidence="10" key="1">
    <citation type="journal article" date="2019" name="Int. J. Syst. Evol. Microbiol.">
        <title>The Global Catalogue of Microorganisms (GCM) 10K type strain sequencing project: providing services to taxonomists for standard genome sequencing and annotation.</title>
        <authorList>
            <consortium name="The Broad Institute Genomics Platform"/>
            <consortium name="The Broad Institute Genome Sequencing Center for Infectious Disease"/>
            <person name="Wu L."/>
            <person name="Ma J."/>
        </authorList>
    </citation>
    <scope>NUCLEOTIDE SEQUENCE [LARGE SCALE GENOMIC DNA]</scope>
    <source>
        <strain evidence="10">KCTC 23723</strain>
    </source>
</reference>
<dbReference type="CDD" id="cd01949">
    <property type="entry name" value="GGDEF"/>
    <property type="match status" value="1"/>
</dbReference>
<feature type="domain" description="GGDEF" evidence="7">
    <location>
        <begin position="408"/>
        <end position="538"/>
    </location>
</feature>
<sequence>MKEKNQSDLNAAFSGLRRRFEQSIPERAMQMVQATADGDALDLSYLLAEAHKLAGACGTFGYYELGVAARQIEQLVKDVLDKPTLEQQQVLPLLKQAVTDFQTAVLSAVHEGKTGNIQRTQPNVKPSSIWILLPDESFVTDLITQLVAYGHHVLRLQSYHECFEKLQTQTPAIIFSDVLVAGLDFFNQSALLKRISEQQVRLVMYSVQDDFSLRIKAAQQRAEAFFILPIVIPQVITTLIELIDKETSNVGRVAIVEDDQLLAEHYALVLNSVGIKTHIVQHITNIVSELMQFQPDLLLMDLYMPEYSGPEIAGLLRQYQAFKRLPIVFLSSEMNKTLQIQALSHGGDDFLTKPIDDVLLAQSVKVRLARSLEIKNLIEKDSLTNLIKHSAIKQVADLEFERALRHGTPLSIVMLDIDFFKRVNDNYGHATGDVVITALATLLSKRIRKTDKAGRYGGEEFMLVLPDCTAAQARILVNSILDSFSQLRFNFQDDHFSCTFSAGVASTSDNSFSRSAQLVETADAALYKAKQAGRNQVV</sequence>
<evidence type="ECO:0000313" key="10">
    <source>
        <dbReference type="Proteomes" id="UP000634667"/>
    </source>
</evidence>
<protein>
    <recommendedName>
        <fullName evidence="1">diguanylate cyclase</fullName>
        <ecNumber evidence="1">2.7.7.65</ecNumber>
    </recommendedName>
</protein>
<keyword evidence="10" id="KW-1185">Reference proteome</keyword>
<proteinExistence type="predicted"/>
<dbReference type="PROSITE" id="PS50894">
    <property type="entry name" value="HPT"/>
    <property type="match status" value="1"/>
</dbReference>
<dbReference type="PANTHER" id="PTHR45138:SF9">
    <property type="entry name" value="DIGUANYLATE CYCLASE DGCM-RELATED"/>
    <property type="match status" value="1"/>
</dbReference>
<name>A0ABQ2WG97_9ALTE</name>
<dbReference type="Proteomes" id="UP000634667">
    <property type="component" value="Unassembled WGS sequence"/>
</dbReference>
<evidence type="ECO:0000259" key="8">
    <source>
        <dbReference type="PROSITE" id="PS50894"/>
    </source>
</evidence>
<dbReference type="InterPro" id="IPR000160">
    <property type="entry name" value="GGDEF_dom"/>
</dbReference>
<dbReference type="Gene3D" id="3.30.70.270">
    <property type="match status" value="1"/>
</dbReference>
<dbReference type="InterPro" id="IPR008207">
    <property type="entry name" value="Sig_transdc_His_kin_Hpt_dom"/>
</dbReference>
<accession>A0ABQ2WG97</accession>
<evidence type="ECO:0000256" key="1">
    <source>
        <dbReference type="ARBA" id="ARBA00012528"/>
    </source>
</evidence>
<dbReference type="EMBL" id="BMYR01000002">
    <property type="protein sequence ID" value="GGW53282.1"/>
    <property type="molecule type" value="Genomic_DNA"/>
</dbReference>
<dbReference type="Gene3D" id="1.20.120.160">
    <property type="entry name" value="HPT domain"/>
    <property type="match status" value="1"/>
</dbReference>
<keyword evidence="5" id="KW-0597">Phosphoprotein</keyword>
<evidence type="ECO:0000313" key="9">
    <source>
        <dbReference type="EMBL" id="GGW53282.1"/>
    </source>
</evidence>
<gene>
    <name evidence="9" type="ORF">GCM10008111_06820</name>
</gene>
<dbReference type="Pfam" id="PF00990">
    <property type="entry name" value="GGDEF"/>
    <property type="match status" value="1"/>
</dbReference>
<dbReference type="NCBIfam" id="TIGR00254">
    <property type="entry name" value="GGDEF"/>
    <property type="match status" value="1"/>
</dbReference>
<evidence type="ECO:0000256" key="3">
    <source>
        <dbReference type="ARBA" id="ARBA00034247"/>
    </source>
</evidence>
<dbReference type="InterPro" id="IPR036641">
    <property type="entry name" value="HPT_dom_sf"/>
</dbReference>
<organism evidence="9 10">
    <name type="scientific">Alishewanella tabrizica</name>
    <dbReference type="NCBI Taxonomy" id="671278"/>
    <lineage>
        <taxon>Bacteria</taxon>
        <taxon>Pseudomonadati</taxon>
        <taxon>Pseudomonadota</taxon>
        <taxon>Gammaproteobacteria</taxon>
        <taxon>Alteromonadales</taxon>
        <taxon>Alteromonadaceae</taxon>
        <taxon>Alishewanella</taxon>
    </lineage>
</organism>
<dbReference type="SUPFAM" id="SSF55073">
    <property type="entry name" value="Nucleotide cyclase"/>
    <property type="match status" value="1"/>
</dbReference>
<comment type="caution">
    <text evidence="9">The sequence shown here is derived from an EMBL/GenBank/DDBJ whole genome shotgun (WGS) entry which is preliminary data.</text>
</comment>
<dbReference type="InterPro" id="IPR043128">
    <property type="entry name" value="Rev_trsase/Diguanyl_cyclase"/>
</dbReference>
<feature type="domain" description="HPt" evidence="8">
    <location>
        <begin position="9"/>
        <end position="108"/>
    </location>
</feature>
<dbReference type="SMART" id="SM00448">
    <property type="entry name" value="REC"/>
    <property type="match status" value="2"/>
</dbReference>
<comment type="catalytic activity">
    <reaction evidence="3">
        <text>2 GTP = 3',3'-c-di-GMP + 2 diphosphate</text>
        <dbReference type="Rhea" id="RHEA:24898"/>
        <dbReference type="ChEBI" id="CHEBI:33019"/>
        <dbReference type="ChEBI" id="CHEBI:37565"/>
        <dbReference type="ChEBI" id="CHEBI:58805"/>
        <dbReference type="EC" id="2.7.7.65"/>
    </reaction>
</comment>
<dbReference type="SUPFAM" id="SSF47226">
    <property type="entry name" value="Histidine-containing phosphotransfer domain, HPT domain"/>
    <property type="match status" value="1"/>
</dbReference>
<dbReference type="PANTHER" id="PTHR45138">
    <property type="entry name" value="REGULATORY COMPONENTS OF SENSORY TRANSDUCTION SYSTEM"/>
    <property type="match status" value="1"/>
</dbReference>
<feature type="modified residue" description="Phosphohistidine" evidence="4">
    <location>
        <position position="51"/>
    </location>
</feature>
<dbReference type="InterPro" id="IPR011006">
    <property type="entry name" value="CheY-like_superfamily"/>
</dbReference>
<dbReference type="InterPro" id="IPR029787">
    <property type="entry name" value="Nucleotide_cyclase"/>
</dbReference>
<evidence type="ECO:0000256" key="4">
    <source>
        <dbReference type="PROSITE-ProRule" id="PRU00110"/>
    </source>
</evidence>
<dbReference type="Pfam" id="PF01627">
    <property type="entry name" value="Hpt"/>
    <property type="match status" value="1"/>
</dbReference>
<dbReference type="InterPro" id="IPR050469">
    <property type="entry name" value="Diguanylate_Cyclase"/>
</dbReference>
<keyword evidence="2" id="KW-0902">Two-component regulatory system</keyword>
<dbReference type="SUPFAM" id="SSF52172">
    <property type="entry name" value="CheY-like"/>
    <property type="match status" value="2"/>
</dbReference>
<feature type="modified residue" description="4-aspartylphosphate" evidence="5">
    <location>
        <position position="177"/>
    </location>
</feature>
<evidence type="ECO:0000259" key="6">
    <source>
        <dbReference type="PROSITE" id="PS50110"/>
    </source>
</evidence>
<feature type="domain" description="Response regulatory" evidence="6">
    <location>
        <begin position="252"/>
        <end position="368"/>
    </location>
</feature>
<dbReference type="EC" id="2.7.7.65" evidence="1"/>
<dbReference type="PROSITE" id="PS50110">
    <property type="entry name" value="RESPONSE_REGULATORY"/>
    <property type="match status" value="2"/>
</dbReference>
<evidence type="ECO:0000256" key="2">
    <source>
        <dbReference type="ARBA" id="ARBA00023012"/>
    </source>
</evidence>
<dbReference type="Pfam" id="PF00072">
    <property type="entry name" value="Response_reg"/>
    <property type="match status" value="1"/>
</dbReference>
<evidence type="ECO:0000259" key="7">
    <source>
        <dbReference type="PROSITE" id="PS50887"/>
    </source>
</evidence>
<dbReference type="Gene3D" id="3.40.50.2300">
    <property type="match status" value="2"/>
</dbReference>
<dbReference type="SMART" id="SM00267">
    <property type="entry name" value="GGDEF"/>
    <property type="match status" value="1"/>
</dbReference>